<dbReference type="EMBL" id="CP032702">
    <property type="protein sequence ID" value="QDY42056.1"/>
    <property type="molecule type" value="Genomic_DNA"/>
</dbReference>
<keyword evidence="1" id="KW-0378">Hydrolase</keyword>
<evidence type="ECO:0000313" key="1">
    <source>
        <dbReference type="EMBL" id="QDY42056.1"/>
    </source>
</evidence>
<keyword evidence="2" id="KW-1185">Reference proteome</keyword>
<evidence type="ECO:0000313" key="2">
    <source>
        <dbReference type="Proteomes" id="UP000319411"/>
    </source>
</evidence>
<dbReference type="Proteomes" id="UP000319411">
    <property type="component" value="Chromosome"/>
</dbReference>
<reference evidence="1 2" key="1">
    <citation type="submission" date="2018-10" db="EMBL/GenBank/DDBJ databases">
        <title>Genome Sequencing of Pantoea dispersa DSM 32899.</title>
        <authorList>
            <person name="Nawrath M."/>
            <person name="Ottenheim C."/>
            <person name="Wilm A."/>
            <person name="Zimmermann W."/>
            <person name="Wu J.C."/>
        </authorList>
    </citation>
    <scope>NUCLEOTIDE SEQUENCE [LARGE SCALE GENOMIC DNA]</scope>
    <source>
        <strain evidence="1 2">DSM 32899</strain>
    </source>
</reference>
<accession>A0A518XDA2</accession>
<organism evidence="1 2">
    <name type="scientific">Candidatus Pantoea soli</name>
    <dbReference type="NCBI Taxonomy" id="3098669"/>
    <lineage>
        <taxon>Bacteria</taxon>
        <taxon>Pseudomonadati</taxon>
        <taxon>Pseudomonadota</taxon>
        <taxon>Gammaproteobacteria</taxon>
        <taxon>Enterobacterales</taxon>
        <taxon>Erwiniaceae</taxon>
        <taxon>Pantoea</taxon>
    </lineage>
</organism>
<dbReference type="KEGG" id="pdis:D8B20_09175"/>
<dbReference type="PROSITE" id="PS51257">
    <property type="entry name" value="PROKAR_LIPOPROTEIN"/>
    <property type="match status" value="1"/>
</dbReference>
<dbReference type="GO" id="GO:0008233">
    <property type="term" value="F:peptidase activity"/>
    <property type="evidence" value="ECO:0007669"/>
    <property type="project" value="UniProtKB-KW"/>
</dbReference>
<name>A0A518XDA2_9GAMM</name>
<proteinExistence type="predicted"/>
<dbReference type="Gene3D" id="2.40.10.120">
    <property type="match status" value="1"/>
</dbReference>
<sequence length="225" mass="24139">MKTTIMRTSLLWPALTALALSGCSVGHTEYSRTALQHVDMSVTGIPTVLGMGILGTTIPLTPEYSLTAAHVAKTAVQRVKAYHPYCDVAIIYHKNSPDTLAKFRTSAVGEPIKMYGYSFISAMPVESSGVNLARTAITNNWNKKPCMAMASNAGVVQGMSGGAVYNADQTIGGVIVGYTHQISNMQSKKVILKDVSLYIPYGDFKRWLESNINIGQAPATAPDHA</sequence>
<keyword evidence="1" id="KW-0645">Protease</keyword>
<dbReference type="AlphaFoldDB" id="A0A518XDA2"/>
<dbReference type="SUPFAM" id="SSF50494">
    <property type="entry name" value="Trypsin-like serine proteases"/>
    <property type="match status" value="1"/>
</dbReference>
<dbReference type="OrthoDB" id="6535212at2"/>
<dbReference type="GO" id="GO:0006508">
    <property type="term" value="P:proteolysis"/>
    <property type="evidence" value="ECO:0007669"/>
    <property type="project" value="UniProtKB-KW"/>
</dbReference>
<dbReference type="InterPro" id="IPR009003">
    <property type="entry name" value="Peptidase_S1_PA"/>
</dbReference>
<gene>
    <name evidence="1" type="ORF">D8B20_09175</name>
</gene>
<protein>
    <submittedName>
        <fullName evidence="1">Serine protease</fullName>
    </submittedName>
</protein>